<dbReference type="PANTHER" id="PTHR43664:SF1">
    <property type="entry name" value="BETA-METHYLMALYL-COA DEHYDRATASE"/>
    <property type="match status" value="1"/>
</dbReference>
<dbReference type="Pfam" id="PF01575">
    <property type="entry name" value="MaoC_dehydratas"/>
    <property type="match status" value="1"/>
</dbReference>
<evidence type="ECO:0000259" key="1">
    <source>
        <dbReference type="Pfam" id="PF01575"/>
    </source>
</evidence>
<dbReference type="SUPFAM" id="SSF54637">
    <property type="entry name" value="Thioesterase/thiol ester dehydrase-isomerase"/>
    <property type="match status" value="1"/>
</dbReference>
<dbReference type="RefSeq" id="WP_169595150.1">
    <property type="nucleotide sequence ID" value="NZ_JABBGK010000007.1"/>
</dbReference>
<keyword evidence="3" id="KW-1185">Reference proteome</keyword>
<gene>
    <name evidence="2" type="ORF">HHL25_20770</name>
</gene>
<protein>
    <submittedName>
        <fullName evidence="2">MaoC family dehydratase</fullName>
    </submittedName>
</protein>
<dbReference type="CDD" id="cd03454">
    <property type="entry name" value="YdeM"/>
    <property type="match status" value="1"/>
</dbReference>
<comment type="caution">
    <text evidence="2">The sequence shown here is derived from an EMBL/GenBank/DDBJ whole genome shotgun (WGS) entry which is preliminary data.</text>
</comment>
<dbReference type="Gene3D" id="3.10.129.10">
    <property type="entry name" value="Hotdog Thioesterase"/>
    <property type="match status" value="1"/>
</dbReference>
<dbReference type="Proteomes" id="UP000541470">
    <property type="component" value="Unassembled WGS sequence"/>
</dbReference>
<accession>A0A7Y0FXI0</accession>
<name>A0A7Y0FXI0_9HYPH</name>
<sequence>MSAILQGKRLYLEDLEIGQRFTSAAHILELDEILDFAGRYDPQFFHLDEELAEQSLFGGLAASGWHTAATTMRLLVGSLPLAGGLIGAGGEIAWPKATRPGDRIHVESEVVTIAPSRSRPERGLVTFRSETINQDGETVQVFTPKIIVWRRDAATSDVAIPASER</sequence>
<dbReference type="InterPro" id="IPR002539">
    <property type="entry name" value="MaoC-like_dom"/>
</dbReference>
<evidence type="ECO:0000313" key="2">
    <source>
        <dbReference type="EMBL" id="NML76573.1"/>
    </source>
</evidence>
<dbReference type="InterPro" id="IPR029069">
    <property type="entry name" value="HotDog_dom_sf"/>
</dbReference>
<proteinExistence type="predicted"/>
<reference evidence="2 3" key="1">
    <citation type="submission" date="2020-04" db="EMBL/GenBank/DDBJ databases">
        <title>Rhizobium sp. S-51 isolated from soil.</title>
        <authorList>
            <person name="Dahal R.H."/>
        </authorList>
    </citation>
    <scope>NUCLEOTIDE SEQUENCE [LARGE SCALE GENOMIC DNA]</scope>
    <source>
        <strain evidence="2 3">S-51</strain>
    </source>
</reference>
<organism evidence="2 3">
    <name type="scientific">Rhizobium terricola</name>
    <dbReference type="NCBI Taxonomy" id="2728849"/>
    <lineage>
        <taxon>Bacteria</taxon>
        <taxon>Pseudomonadati</taxon>
        <taxon>Pseudomonadota</taxon>
        <taxon>Alphaproteobacteria</taxon>
        <taxon>Hyphomicrobiales</taxon>
        <taxon>Rhizobiaceae</taxon>
        <taxon>Rhizobium/Agrobacterium group</taxon>
        <taxon>Rhizobium</taxon>
    </lineage>
</organism>
<evidence type="ECO:0000313" key="3">
    <source>
        <dbReference type="Proteomes" id="UP000541470"/>
    </source>
</evidence>
<feature type="domain" description="MaoC-like" evidence="1">
    <location>
        <begin position="29"/>
        <end position="117"/>
    </location>
</feature>
<dbReference type="AlphaFoldDB" id="A0A7Y0FXI0"/>
<dbReference type="EMBL" id="JABBGK010000007">
    <property type="protein sequence ID" value="NML76573.1"/>
    <property type="molecule type" value="Genomic_DNA"/>
</dbReference>
<dbReference type="InterPro" id="IPR052342">
    <property type="entry name" value="MCH/BMMD"/>
</dbReference>
<dbReference type="PANTHER" id="PTHR43664">
    <property type="entry name" value="MONOAMINE OXIDASE-RELATED"/>
    <property type="match status" value="1"/>
</dbReference>